<keyword evidence="2" id="KW-1185">Reference proteome</keyword>
<dbReference type="Proteomes" id="UP000799438">
    <property type="component" value="Unassembled WGS sequence"/>
</dbReference>
<reference evidence="1" key="1">
    <citation type="journal article" date="2020" name="Stud. Mycol.">
        <title>101 Dothideomycetes genomes: a test case for predicting lifestyles and emergence of pathogens.</title>
        <authorList>
            <person name="Haridas S."/>
            <person name="Albert R."/>
            <person name="Binder M."/>
            <person name="Bloem J."/>
            <person name="Labutti K."/>
            <person name="Salamov A."/>
            <person name="Andreopoulos B."/>
            <person name="Baker S."/>
            <person name="Barry K."/>
            <person name="Bills G."/>
            <person name="Bluhm B."/>
            <person name="Cannon C."/>
            <person name="Castanera R."/>
            <person name="Culley D."/>
            <person name="Daum C."/>
            <person name="Ezra D."/>
            <person name="Gonzalez J."/>
            <person name="Henrissat B."/>
            <person name="Kuo A."/>
            <person name="Liang C."/>
            <person name="Lipzen A."/>
            <person name="Lutzoni F."/>
            <person name="Magnuson J."/>
            <person name="Mondo S."/>
            <person name="Nolan M."/>
            <person name="Ohm R."/>
            <person name="Pangilinan J."/>
            <person name="Park H.-J."/>
            <person name="Ramirez L."/>
            <person name="Alfaro M."/>
            <person name="Sun H."/>
            <person name="Tritt A."/>
            <person name="Yoshinaga Y."/>
            <person name="Zwiers L.-H."/>
            <person name="Turgeon B."/>
            <person name="Goodwin S."/>
            <person name="Spatafora J."/>
            <person name="Crous P."/>
            <person name="Grigoriev I."/>
        </authorList>
    </citation>
    <scope>NUCLEOTIDE SEQUENCE</scope>
    <source>
        <strain evidence="1">CBS 121167</strain>
    </source>
</reference>
<dbReference type="GeneID" id="54299951"/>
<sequence>MVNRSFYVSSWPVFRHAVFDKPFKFTPDSLNHLEQAAHHERLGPLTKTVMFVTVQPHKSVLADLSTIRERPPYVTENHPSYFEEVYQAYSRYTLAFRKKDSLTSRVTAVLSQLPAIANIKLVPTWCRLPLMGDKYLEHCFATEFKKPPEFRARSTNIILKVLKDLFDRALTTLELPPMRLDRGPFRDLHKLNPMRVSNLKLDLCFDRTRDPRHRHYEQKMRDFLMLFPDLKNLRFWLHYSDKRSTLPEYPWFCQPALRAARSSSLSLEELTLVCYPCPLLSSVPDICELLRSLSKTLRHLKLSLRMLSTRWHTLFTTIKQYLELETLYIEAPRHIRVQSSNSVPIHSIMNHMEGPPLADRVYVASSASSRTDVDVMDSPGLFTDVAKRADYELWNGRSPRNREVWDPQLLQIRPPNSTVGSGRSVRLIM</sequence>
<gene>
    <name evidence="1" type="ORF">K452DRAFT_301548</name>
</gene>
<dbReference type="RefSeq" id="XP_033393530.1">
    <property type="nucleotide sequence ID" value="XM_033542454.1"/>
</dbReference>
<protein>
    <submittedName>
        <fullName evidence="1">Uncharacterized protein</fullName>
    </submittedName>
</protein>
<evidence type="ECO:0000313" key="2">
    <source>
        <dbReference type="Proteomes" id="UP000799438"/>
    </source>
</evidence>
<dbReference type="EMBL" id="ML995499">
    <property type="protein sequence ID" value="KAF2137815.1"/>
    <property type="molecule type" value="Genomic_DNA"/>
</dbReference>
<accession>A0A6A6B3I1</accession>
<name>A0A6A6B3I1_9PEZI</name>
<organism evidence="1 2">
    <name type="scientific">Aplosporella prunicola CBS 121167</name>
    <dbReference type="NCBI Taxonomy" id="1176127"/>
    <lineage>
        <taxon>Eukaryota</taxon>
        <taxon>Fungi</taxon>
        <taxon>Dikarya</taxon>
        <taxon>Ascomycota</taxon>
        <taxon>Pezizomycotina</taxon>
        <taxon>Dothideomycetes</taxon>
        <taxon>Dothideomycetes incertae sedis</taxon>
        <taxon>Botryosphaeriales</taxon>
        <taxon>Aplosporellaceae</taxon>
        <taxon>Aplosporella</taxon>
    </lineage>
</organism>
<dbReference type="AlphaFoldDB" id="A0A6A6B3I1"/>
<proteinExistence type="predicted"/>
<evidence type="ECO:0000313" key="1">
    <source>
        <dbReference type="EMBL" id="KAF2137815.1"/>
    </source>
</evidence>